<evidence type="ECO:0000256" key="2">
    <source>
        <dbReference type="SAM" id="MobiDB-lite"/>
    </source>
</evidence>
<feature type="compositionally biased region" description="Basic and acidic residues" evidence="2">
    <location>
        <begin position="84"/>
        <end position="95"/>
    </location>
</feature>
<feature type="domain" description="C2H2-type" evidence="3">
    <location>
        <begin position="10"/>
        <end position="40"/>
    </location>
</feature>
<reference evidence="4 5" key="1">
    <citation type="journal article" date="2019" name="Nat. Ecol. Evol.">
        <title>Megaphylogeny resolves global patterns of mushroom evolution.</title>
        <authorList>
            <person name="Varga T."/>
            <person name="Krizsan K."/>
            <person name="Foldi C."/>
            <person name="Dima B."/>
            <person name="Sanchez-Garcia M."/>
            <person name="Sanchez-Ramirez S."/>
            <person name="Szollosi G.J."/>
            <person name="Szarkandi J.G."/>
            <person name="Papp V."/>
            <person name="Albert L."/>
            <person name="Andreopoulos W."/>
            <person name="Angelini C."/>
            <person name="Antonin V."/>
            <person name="Barry K.W."/>
            <person name="Bougher N.L."/>
            <person name="Buchanan P."/>
            <person name="Buyck B."/>
            <person name="Bense V."/>
            <person name="Catcheside P."/>
            <person name="Chovatia M."/>
            <person name="Cooper J."/>
            <person name="Damon W."/>
            <person name="Desjardin D."/>
            <person name="Finy P."/>
            <person name="Geml J."/>
            <person name="Haridas S."/>
            <person name="Hughes K."/>
            <person name="Justo A."/>
            <person name="Karasinski D."/>
            <person name="Kautmanova I."/>
            <person name="Kiss B."/>
            <person name="Kocsube S."/>
            <person name="Kotiranta H."/>
            <person name="LaButti K.M."/>
            <person name="Lechner B.E."/>
            <person name="Liimatainen K."/>
            <person name="Lipzen A."/>
            <person name="Lukacs Z."/>
            <person name="Mihaltcheva S."/>
            <person name="Morgado L.N."/>
            <person name="Niskanen T."/>
            <person name="Noordeloos M.E."/>
            <person name="Ohm R.A."/>
            <person name="Ortiz-Santana B."/>
            <person name="Ovrebo C."/>
            <person name="Racz N."/>
            <person name="Riley R."/>
            <person name="Savchenko A."/>
            <person name="Shiryaev A."/>
            <person name="Soop K."/>
            <person name="Spirin V."/>
            <person name="Szebenyi C."/>
            <person name="Tomsovsky M."/>
            <person name="Tulloss R.E."/>
            <person name="Uehling J."/>
            <person name="Grigoriev I.V."/>
            <person name="Vagvolgyi C."/>
            <person name="Papp T."/>
            <person name="Martin F.M."/>
            <person name="Miettinen O."/>
            <person name="Hibbett D.S."/>
            <person name="Nagy L.G."/>
        </authorList>
    </citation>
    <scope>NUCLEOTIDE SEQUENCE [LARGE SCALE GENOMIC DNA]</scope>
    <source>
        <strain evidence="4 5">FP101781</strain>
    </source>
</reference>
<gene>
    <name evidence="4" type="ORF">FA13DRAFT_1726959</name>
</gene>
<accession>A0A4Y7TRP0</accession>
<dbReference type="PROSITE" id="PS00028">
    <property type="entry name" value="ZINC_FINGER_C2H2_1"/>
    <property type="match status" value="1"/>
</dbReference>
<keyword evidence="1" id="KW-0479">Metal-binding</keyword>
<comment type="caution">
    <text evidence="4">The sequence shown here is derived from an EMBL/GenBank/DDBJ whole genome shotgun (WGS) entry which is preliminary data.</text>
</comment>
<dbReference type="GO" id="GO:0008270">
    <property type="term" value="F:zinc ion binding"/>
    <property type="evidence" value="ECO:0007669"/>
    <property type="project" value="UniProtKB-KW"/>
</dbReference>
<evidence type="ECO:0000256" key="1">
    <source>
        <dbReference type="PROSITE-ProRule" id="PRU00042"/>
    </source>
</evidence>
<name>A0A4Y7TRP0_COPMI</name>
<dbReference type="OrthoDB" id="18440at2759"/>
<keyword evidence="1" id="KW-0862">Zinc</keyword>
<dbReference type="PROSITE" id="PS50157">
    <property type="entry name" value="ZINC_FINGER_C2H2_2"/>
    <property type="match status" value="1"/>
</dbReference>
<organism evidence="4 5">
    <name type="scientific">Coprinellus micaceus</name>
    <name type="common">Glistening ink-cap mushroom</name>
    <name type="synonym">Coprinus micaceus</name>
    <dbReference type="NCBI Taxonomy" id="71717"/>
    <lineage>
        <taxon>Eukaryota</taxon>
        <taxon>Fungi</taxon>
        <taxon>Dikarya</taxon>
        <taxon>Basidiomycota</taxon>
        <taxon>Agaricomycotina</taxon>
        <taxon>Agaricomycetes</taxon>
        <taxon>Agaricomycetidae</taxon>
        <taxon>Agaricales</taxon>
        <taxon>Agaricineae</taxon>
        <taxon>Psathyrellaceae</taxon>
        <taxon>Coprinellus</taxon>
    </lineage>
</organism>
<dbReference type="InterPro" id="IPR013087">
    <property type="entry name" value="Znf_C2H2_type"/>
</dbReference>
<evidence type="ECO:0000313" key="5">
    <source>
        <dbReference type="Proteomes" id="UP000298030"/>
    </source>
</evidence>
<feature type="compositionally biased region" description="Basic residues" evidence="2">
    <location>
        <begin position="275"/>
        <end position="286"/>
    </location>
</feature>
<keyword evidence="5" id="KW-1185">Reference proteome</keyword>
<dbReference type="Proteomes" id="UP000298030">
    <property type="component" value="Unassembled WGS sequence"/>
</dbReference>
<dbReference type="EMBL" id="QPFP01000005">
    <property type="protein sequence ID" value="TEB36594.1"/>
    <property type="molecule type" value="Genomic_DNA"/>
</dbReference>
<feature type="compositionally biased region" description="Polar residues" evidence="2">
    <location>
        <begin position="123"/>
        <end position="139"/>
    </location>
</feature>
<evidence type="ECO:0000259" key="3">
    <source>
        <dbReference type="PROSITE" id="PS50157"/>
    </source>
</evidence>
<dbReference type="AlphaFoldDB" id="A0A4Y7TRP0"/>
<feature type="region of interest" description="Disordered" evidence="2">
    <location>
        <begin position="65"/>
        <end position="286"/>
    </location>
</feature>
<protein>
    <recommendedName>
        <fullName evidence="3">C2H2-type domain-containing protein</fullName>
    </recommendedName>
</protein>
<evidence type="ECO:0000313" key="4">
    <source>
        <dbReference type="EMBL" id="TEB36594.1"/>
    </source>
</evidence>
<dbReference type="STRING" id="71717.A0A4Y7TRP0"/>
<sequence>MRKDRGEKIFACHLSSCSRTFSSPKNRRLHLISAHGYPKEYFFAVTNKGVGGLLKKWGEGASMVRGKWTPREPSEGKGPSPQIKVDKETIRRSSYEMDVDDDDDSDDDIDSEGSDDDDAPPSAENQAQVPQPPRQSFYSTLPKPDNARMSIDQDPEATPRPYASARSLPPDPADALASGMSTLSLIPPSVRFGRGRGGGFATASGRPAHQPKQPSQSQTPAKADAQMADALTGADVATTGASEDSKSAGSGTKTGGRGRGRGGRGYVSSEGGRGGRGRGRGRGRGG</sequence>
<feature type="compositionally biased region" description="Acidic residues" evidence="2">
    <location>
        <begin position="97"/>
        <end position="119"/>
    </location>
</feature>
<proteinExistence type="predicted"/>
<keyword evidence="1" id="KW-0863">Zinc-finger</keyword>